<proteinExistence type="predicted"/>
<name>A0ABT6X977_9BURK</name>
<dbReference type="RefSeq" id="WP_283225029.1">
    <property type="nucleotide sequence ID" value="NZ_JASGBH010000009.1"/>
</dbReference>
<protein>
    <recommendedName>
        <fullName evidence="1">ABC-three component systems C-terminal domain-containing protein</fullName>
    </recommendedName>
</protein>
<evidence type="ECO:0000259" key="1">
    <source>
        <dbReference type="Pfam" id="PF20279"/>
    </source>
</evidence>
<comment type="caution">
    <text evidence="2">The sequence shown here is derived from an EMBL/GenBank/DDBJ whole genome shotgun (WGS) entry which is preliminary data.</text>
</comment>
<dbReference type="EMBL" id="JASGBH010000009">
    <property type="protein sequence ID" value="MDI9234688.1"/>
    <property type="molecule type" value="Genomic_DNA"/>
</dbReference>
<reference evidence="2" key="1">
    <citation type="submission" date="2023-05" db="EMBL/GenBank/DDBJ databases">
        <title>Limnohabitans sp. strain HM2-2 Genome sequencing and assembly.</title>
        <authorList>
            <person name="Jung Y."/>
        </authorList>
    </citation>
    <scope>NUCLEOTIDE SEQUENCE</scope>
    <source>
        <strain evidence="2">HM2-2</strain>
    </source>
</reference>
<feature type="domain" description="ABC-three component systems C-terminal" evidence="1">
    <location>
        <begin position="169"/>
        <end position="311"/>
    </location>
</feature>
<gene>
    <name evidence="2" type="ORF">QLQ16_12700</name>
</gene>
<dbReference type="Pfam" id="PF20279">
    <property type="entry name" value="CTD12"/>
    <property type="match status" value="1"/>
</dbReference>
<keyword evidence="3" id="KW-1185">Reference proteome</keyword>
<evidence type="ECO:0000313" key="3">
    <source>
        <dbReference type="Proteomes" id="UP001431902"/>
    </source>
</evidence>
<dbReference type="InterPro" id="IPR046917">
    <property type="entry name" value="ABC-3C_CTD12"/>
</dbReference>
<sequence>MKYAYEDLGDTRFEELVVALCRRLLGMATQGFAKGPDGGRDAKFVGTAELLPSSQAPWSGTVIVQAKHTYGYNRSFSETDFFNPKSANNIIGEEIQRIKKLRVAKQLDHYMLFANRKLTGGAESSIRARISKECGIPEPSIMLCGIEQLEGWLKDFPAVASQVNLDPIDSPLIVSPDQLSEVVQALARHLKSTASVVDTPPTDRTKYETKNILNKMTPEYAKELRRRYLKDTAQVKAFLAAPENADLLGLYESVVEEFQLSIIGKRKDYQTFDEVMNHLVRLLLERDPLLRANKTLTRVMLFYMYWNCDIGEGEDATTY</sequence>
<accession>A0ABT6X977</accession>
<organism evidence="2 3">
    <name type="scientific">Limnohabitans lacus</name>
    <dbReference type="NCBI Taxonomy" id="3045173"/>
    <lineage>
        <taxon>Bacteria</taxon>
        <taxon>Pseudomonadati</taxon>
        <taxon>Pseudomonadota</taxon>
        <taxon>Betaproteobacteria</taxon>
        <taxon>Burkholderiales</taxon>
        <taxon>Comamonadaceae</taxon>
        <taxon>Limnohabitans</taxon>
    </lineage>
</organism>
<dbReference type="Proteomes" id="UP001431902">
    <property type="component" value="Unassembled WGS sequence"/>
</dbReference>
<evidence type="ECO:0000313" key="2">
    <source>
        <dbReference type="EMBL" id="MDI9234688.1"/>
    </source>
</evidence>